<gene>
    <name evidence="3" type="ORF">N800_06755</name>
</gene>
<feature type="domain" description="Putative integrase N-terminal" evidence="1">
    <location>
        <begin position="15"/>
        <end position="93"/>
    </location>
</feature>
<evidence type="ECO:0000259" key="2">
    <source>
        <dbReference type="Pfam" id="PF12835"/>
    </source>
</evidence>
<dbReference type="eggNOG" id="COG0582">
    <property type="taxonomic scope" value="Bacteria"/>
</dbReference>
<organism evidence="3 4">
    <name type="scientific">Lysobacter daejeonensis GH1-9</name>
    <dbReference type="NCBI Taxonomy" id="1385517"/>
    <lineage>
        <taxon>Bacteria</taxon>
        <taxon>Pseudomonadati</taxon>
        <taxon>Pseudomonadota</taxon>
        <taxon>Gammaproteobacteria</taxon>
        <taxon>Lysobacterales</taxon>
        <taxon>Lysobacteraceae</taxon>
        <taxon>Aerolutibacter</taxon>
    </lineage>
</organism>
<dbReference type="Pfam" id="PF12834">
    <property type="entry name" value="Phage_int_SAM_2"/>
    <property type="match status" value="1"/>
</dbReference>
<dbReference type="SUPFAM" id="SSF56349">
    <property type="entry name" value="DNA breaking-rejoining enzymes"/>
    <property type="match status" value="1"/>
</dbReference>
<evidence type="ECO:0000313" key="3">
    <source>
        <dbReference type="EMBL" id="KGM54673.1"/>
    </source>
</evidence>
<dbReference type="EMBL" id="AVPU01000011">
    <property type="protein sequence ID" value="KGM54673.1"/>
    <property type="molecule type" value="Genomic_DNA"/>
</dbReference>
<dbReference type="InterPro" id="IPR024456">
    <property type="entry name" value="Integrase_catalytic_putative"/>
</dbReference>
<name>A0A0A0EX58_9GAMM</name>
<dbReference type="AlphaFoldDB" id="A0A0A0EX58"/>
<dbReference type="Pfam" id="PF12835">
    <property type="entry name" value="Integrase_1"/>
    <property type="match status" value="1"/>
</dbReference>
<reference evidence="3 4" key="1">
    <citation type="submission" date="2013-08" db="EMBL/GenBank/DDBJ databases">
        <title>Genome sequencing of Lysobacter.</title>
        <authorList>
            <person name="Zhang S."/>
            <person name="Wang G."/>
        </authorList>
    </citation>
    <scope>NUCLEOTIDE SEQUENCE [LARGE SCALE GENOMIC DNA]</scope>
    <source>
        <strain evidence="3 4">GH1-9</strain>
    </source>
</reference>
<dbReference type="RefSeq" id="WP_036136804.1">
    <property type="nucleotide sequence ID" value="NZ_AVPU01000011.1"/>
</dbReference>
<proteinExistence type="predicted"/>
<accession>A0A0A0EX58</accession>
<dbReference type="STRING" id="1385517.N800_06755"/>
<dbReference type="OrthoDB" id="6441149at2"/>
<dbReference type="GO" id="GO:0003677">
    <property type="term" value="F:DNA binding"/>
    <property type="evidence" value="ECO:0007669"/>
    <property type="project" value="InterPro"/>
</dbReference>
<dbReference type="Proteomes" id="UP000029998">
    <property type="component" value="Unassembled WGS sequence"/>
</dbReference>
<comment type="caution">
    <text evidence="3">The sequence shown here is derived from an EMBL/GenBank/DDBJ whole genome shotgun (WGS) entry which is preliminary data.</text>
</comment>
<protein>
    <recommendedName>
        <fullName evidence="5">Integrase</fullName>
    </recommendedName>
</protein>
<dbReference type="InterPro" id="IPR024457">
    <property type="entry name" value="Putative_integrase_N"/>
</dbReference>
<evidence type="ECO:0000259" key="1">
    <source>
        <dbReference type="Pfam" id="PF12834"/>
    </source>
</evidence>
<keyword evidence="4" id="KW-1185">Reference proteome</keyword>
<sequence>MSKKSNARSAARGAAKAAGGAHLTCEARMGTVGRLMDHLHANGYQVAGVESLGERHIALYFQTRLAAGRSKRTLQNEAAHIRGAMRAVGRAQAADSASISNRALGLAGASRLGTKKPATDAQYRAASSAAREIDPGIAACVALGRTLGLRAKEAVCSGPSLRSWEAQLLAGARITVVYGTKNGRLRDSAPADREAALAAVRFARSVARARRGYLLPGTLKQALNRYRNELHRKITPAAGIQSHALRYAYTHDRIGAYMAAGLSQREARAAASMDLGHGSGRGRYVGSVYGQLATHWE</sequence>
<evidence type="ECO:0000313" key="4">
    <source>
        <dbReference type="Proteomes" id="UP000029998"/>
    </source>
</evidence>
<evidence type="ECO:0008006" key="5">
    <source>
        <dbReference type="Google" id="ProtNLM"/>
    </source>
</evidence>
<dbReference type="InterPro" id="IPR011010">
    <property type="entry name" value="DNA_brk_join_enz"/>
</dbReference>
<feature type="domain" description="Integrase catalytic" evidence="2">
    <location>
        <begin position="105"/>
        <end position="252"/>
    </location>
</feature>